<gene>
    <name evidence="2" type="ORF">A3Q29_07035</name>
</gene>
<dbReference type="SUPFAM" id="SSF47661">
    <property type="entry name" value="t-snare proteins"/>
    <property type="match status" value="1"/>
</dbReference>
<feature type="transmembrane region" description="Helical" evidence="1">
    <location>
        <begin position="89"/>
        <end position="109"/>
    </location>
</feature>
<dbReference type="GO" id="GO:0016020">
    <property type="term" value="C:membrane"/>
    <property type="evidence" value="ECO:0007669"/>
    <property type="project" value="InterPro"/>
</dbReference>
<evidence type="ECO:0000313" key="2">
    <source>
        <dbReference type="EMBL" id="OHT23176.1"/>
    </source>
</evidence>
<reference evidence="2 3" key="1">
    <citation type="submission" date="2016-03" db="EMBL/GenBank/DDBJ databases">
        <title>Genome sequence of Providencia stuartii strain, isolated from the salivary glands of larval Lucilia sericata.</title>
        <authorList>
            <person name="Yuan Y."/>
            <person name="Zhang Y."/>
            <person name="Fu S."/>
            <person name="Crippen T.L."/>
            <person name="Visi D."/>
            <person name="Benbow M.E."/>
            <person name="Allen M."/>
            <person name="Tomberlin J.K."/>
            <person name="Sze S.-H."/>
            <person name="Tarone A.M."/>
        </authorList>
    </citation>
    <scope>NUCLEOTIDE SEQUENCE [LARGE SCALE GENOMIC DNA]</scope>
    <source>
        <strain evidence="2 3">Crippen</strain>
    </source>
</reference>
<dbReference type="Proteomes" id="UP000179588">
    <property type="component" value="Unassembled WGS sequence"/>
</dbReference>
<dbReference type="AlphaFoldDB" id="A0A1S1HP50"/>
<evidence type="ECO:0008006" key="4">
    <source>
        <dbReference type="Google" id="ProtNLM"/>
    </source>
</evidence>
<dbReference type="Gene3D" id="1.20.5.170">
    <property type="match status" value="1"/>
</dbReference>
<dbReference type="InterPro" id="IPR010989">
    <property type="entry name" value="SNARE"/>
</dbReference>
<proteinExistence type="predicted"/>
<accession>A0A1S1HP50</accession>
<keyword evidence="1" id="KW-0812">Transmembrane</keyword>
<keyword evidence="1" id="KW-1133">Transmembrane helix</keyword>
<evidence type="ECO:0000256" key="1">
    <source>
        <dbReference type="SAM" id="Phobius"/>
    </source>
</evidence>
<keyword evidence="1" id="KW-0472">Membrane</keyword>
<name>A0A1S1HP50_PROST</name>
<organism evidence="2 3">
    <name type="scientific">Providencia stuartii</name>
    <dbReference type="NCBI Taxonomy" id="588"/>
    <lineage>
        <taxon>Bacteria</taxon>
        <taxon>Pseudomonadati</taxon>
        <taxon>Pseudomonadota</taxon>
        <taxon>Gammaproteobacteria</taxon>
        <taxon>Enterobacterales</taxon>
        <taxon>Morganellaceae</taxon>
        <taxon>Providencia</taxon>
    </lineage>
</organism>
<dbReference type="GO" id="GO:0016192">
    <property type="term" value="P:vesicle-mediated transport"/>
    <property type="evidence" value="ECO:0007669"/>
    <property type="project" value="InterPro"/>
</dbReference>
<keyword evidence="3" id="KW-1185">Reference proteome</keyword>
<evidence type="ECO:0000313" key="3">
    <source>
        <dbReference type="Proteomes" id="UP000179588"/>
    </source>
</evidence>
<dbReference type="EMBL" id="LVIE01000190">
    <property type="protein sequence ID" value="OHT23176.1"/>
    <property type="molecule type" value="Genomic_DNA"/>
</dbReference>
<protein>
    <recommendedName>
        <fullName evidence="4">Hemolysin XhlA</fullName>
    </recommendedName>
</protein>
<comment type="caution">
    <text evidence="2">The sequence shown here is derived from an EMBL/GenBank/DDBJ whole genome shotgun (WGS) entry which is preliminary data.</text>
</comment>
<sequence length="122" mass="13330">MESRVAKLESDVSHIQRDITEIKLDIREIKSDNKSVLSKIGELEISQSKMLAESNKSLIEKIDNTDGTLSKRIGDIESEIKTFKTVVKASSAVVSVILIAGAAIFGTYVNKILEALNGIVLK</sequence>